<keyword evidence="2" id="KW-0853">WD repeat</keyword>
<dbReference type="InterPro" id="IPR048591">
    <property type="entry name" value="WDHD1/CFT4_hel"/>
</dbReference>
<dbReference type="Gene3D" id="2.130.10.10">
    <property type="entry name" value="YVTN repeat-like/Quinoprotein amine dehydrogenase"/>
    <property type="match status" value="1"/>
</dbReference>
<dbReference type="GO" id="GO:0006281">
    <property type="term" value="P:DNA repair"/>
    <property type="evidence" value="ECO:0007669"/>
    <property type="project" value="TreeGrafter"/>
</dbReference>
<evidence type="ECO:0000256" key="4">
    <source>
        <dbReference type="ARBA" id="ARBA00023242"/>
    </source>
</evidence>
<keyword evidence="9" id="KW-1185">Reference proteome</keyword>
<dbReference type="InterPro" id="IPR015943">
    <property type="entry name" value="WD40/YVTN_repeat-like_dom_sf"/>
</dbReference>
<dbReference type="AlphaFoldDB" id="A0A0A8L0V2"/>
<dbReference type="PANTHER" id="PTHR19932">
    <property type="entry name" value="WD REPEAT AND HMG-BOX DNA BINDING PROTEIN"/>
    <property type="match status" value="1"/>
</dbReference>
<comment type="caution">
    <text evidence="8">The sequence shown here is derived from an EMBL/GenBank/DDBJ whole genome shotgun (WGS) entry which is preliminary data.</text>
</comment>
<reference evidence="8 9" key="1">
    <citation type="submission" date="2014-03" db="EMBL/GenBank/DDBJ databases">
        <title>The genome of Kluyveromyces dobzhanskii.</title>
        <authorList>
            <person name="Nystedt B."/>
            <person name="Astrom S."/>
        </authorList>
    </citation>
    <scope>NUCLEOTIDE SEQUENCE [LARGE SCALE GENOMIC DNA]</scope>
    <source>
        <strain evidence="8 9">CBS 2104</strain>
    </source>
</reference>
<dbReference type="Pfam" id="PF20946">
    <property type="entry name" value="Ctf4_C"/>
    <property type="match status" value="1"/>
</dbReference>
<dbReference type="GO" id="GO:0006261">
    <property type="term" value="P:DNA-templated DNA replication"/>
    <property type="evidence" value="ECO:0007669"/>
    <property type="project" value="TreeGrafter"/>
</dbReference>
<dbReference type="InterPro" id="IPR036322">
    <property type="entry name" value="WD40_repeat_dom_sf"/>
</dbReference>
<feature type="domain" description="WDHD1/CFT4 helical bundle" evidence="7">
    <location>
        <begin position="834"/>
        <end position="935"/>
    </location>
</feature>
<evidence type="ECO:0000313" key="8">
    <source>
        <dbReference type="EMBL" id="CDO92518.1"/>
    </source>
</evidence>
<feature type="region of interest" description="Disordered" evidence="5">
    <location>
        <begin position="374"/>
        <end position="490"/>
    </location>
</feature>
<evidence type="ECO:0000259" key="6">
    <source>
        <dbReference type="Pfam" id="PF12341"/>
    </source>
</evidence>
<dbReference type="GO" id="GO:0043596">
    <property type="term" value="C:nuclear replication fork"/>
    <property type="evidence" value="ECO:0007669"/>
    <property type="project" value="TreeGrafter"/>
</dbReference>
<evidence type="ECO:0000313" key="9">
    <source>
        <dbReference type="Proteomes" id="UP000031516"/>
    </source>
</evidence>
<dbReference type="EMBL" id="CCBQ010000016">
    <property type="protein sequence ID" value="CDO92518.1"/>
    <property type="molecule type" value="Genomic_DNA"/>
</dbReference>
<dbReference type="OrthoDB" id="427368at2759"/>
<keyword evidence="4" id="KW-0539">Nucleus</keyword>
<evidence type="ECO:0000259" key="7">
    <source>
        <dbReference type="Pfam" id="PF20946"/>
    </source>
</evidence>
<organism evidence="8 9">
    <name type="scientific">Kluyveromyces dobzhanskii CBS 2104</name>
    <dbReference type="NCBI Taxonomy" id="1427455"/>
    <lineage>
        <taxon>Eukaryota</taxon>
        <taxon>Fungi</taxon>
        <taxon>Dikarya</taxon>
        <taxon>Ascomycota</taxon>
        <taxon>Saccharomycotina</taxon>
        <taxon>Saccharomycetes</taxon>
        <taxon>Saccharomycetales</taxon>
        <taxon>Saccharomycetaceae</taxon>
        <taxon>Kluyveromyces</taxon>
    </lineage>
</organism>
<protein>
    <submittedName>
        <fullName evidence="8">WGS project CCBQ000000000 data, contig 00012</fullName>
    </submittedName>
</protein>
<sequence>MTVKLIENRVFVAGGNTQARLSSDSSCLYTLNKHALVKVLNLKDPEKEPDIIDVCEEPSTFALSETKADILYVVSRKGDLFWYNVKDDKNKLCFRSSLPLRDLTLIHDDKVCVVGGDDLEMTLVALEEGNSNIKLTLDEQLVSMSYNKQNNILSVSLSNGNIVFYSLSSTTPNKIFTLSDQLPKILYNDDTQFNTQNAVENSDSITIDGLDSNLCEDNRTCTRVAWSNKGDQYAIPAKDSVIKLFKLSDHGLLTIFRPSVTIHSWDALIIDQIHSNTIAAVGNSNLTSHLFIWNLSSGTQIAHETFKYSITSLSWRLNDEKTKLSLIAGTWSGDIITFCDIASVSQNSTDQNTGGRLFVGSDDERLFDNSDIDELSKETSNGNQDDLASKTDSRVPQFARTKENDGGNEGSEDINSDNLFTDAEEDPTQTKRSYNFENEDDFIEDDNGEAAQYKRPKIPRISGVPSLTTNHSRRPRSYQPAPQFQYRPFSTGATPFGNSDKRYLTINQLGHVWTTRNDSGSNSITVSFFDVSRFREYHFDDLFKYDLCSLTDEGILLGQSKLGQIHFKPHSPSKDSWTKTIPLLVKERLTSIACTPSRVIVGTSFGYLRTFNEYGLSLALEKMSPIVALSANEYKVFTVHYSQYHGISYSMFQQHPQTGNKYYQRECPLPIALPQHSESLDDEDETEFLKFDDIFHMFNPLGIKSLFFSSFGDPCIFGHDNVLLVLSRWRSGSDARWVPLVDTNLELWKMSGGKHPKDVHIWPLGLNFDTFSYLLLKGKNCWPDIPMTVPTEMEVRIPTVSKSELKRKEEGDDDSVGNQDVDKNEDVEIPVYLAAEEEFLRSKVLGDLLKDTMDNEGEIYGNESDLLHHLTATHDKSLLRLLAYVCSEQDVDKAASIVNELRQDKALSAARKIAERAELLPLVRKINTIIEAKFENDFNNMQ</sequence>
<dbReference type="Proteomes" id="UP000031516">
    <property type="component" value="Unassembled WGS sequence"/>
</dbReference>
<feature type="domain" description="WDHD1/CFT4 second beta-propeller" evidence="6">
    <location>
        <begin position="487"/>
        <end position="798"/>
    </location>
</feature>
<keyword evidence="3" id="KW-0677">Repeat</keyword>
<dbReference type="GO" id="GO:0003682">
    <property type="term" value="F:chromatin binding"/>
    <property type="evidence" value="ECO:0007669"/>
    <property type="project" value="TreeGrafter"/>
</dbReference>
<evidence type="ECO:0000256" key="3">
    <source>
        <dbReference type="ARBA" id="ARBA00022737"/>
    </source>
</evidence>
<proteinExistence type="predicted"/>
<dbReference type="PANTHER" id="PTHR19932:SF10">
    <property type="entry name" value="WD REPEAT AND HMG-BOX DNA-BINDING PROTEIN 1"/>
    <property type="match status" value="1"/>
</dbReference>
<evidence type="ECO:0000256" key="1">
    <source>
        <dbReference type="ARBA" id="ARBA00004123"/>
    </source>
</evidence>
<comment type="subcellular location">
    <subcellularLocation>
        <location evidence="1">Nucleus</location>
    </subcellularLocation>
</comment>
<evidence type="ECO:0000256" key="5">
    <source>
        <dbReference type="SAM" id="MobiDB-lite"/>
    </source>
</evidence>
<dbReference type="Pfam" id="PF12341">
    <property type="entry name" value="Mcl1_mid"/>
    <property type="match status" value="1"/>
</dbReference>
<gene>
    <name evidence="8" type="ORF">KLDO_g837</name>
</gene>
<accession>A0A0A8L0V2</accession>
<dbReference type="SUPFAM" id="SSF50978">
    <property type="entry name" value="WD40 repeat-like"/>
    <property type="match status" value="1"/>
</dbReference>
<dbReference type="InterPro" id="IPR022100">
    <property type="entry name" value="WDHD1/CFT4_beta-prop_2nd"/>
</dbReference>
<evidence type="ECO:0000256" key="2">
    <source>
        <dbReference type="ARBA" id="ARBA00022574"/>
    </source>
</evidence>
<feature type="compositionally biased region" description="Acidic residues" evidence="5">
    <location>
        <begin position="437"/>
        <end position="448"/>
    </location>
</feature>
<dbReference type="GO" id="GO:0000278">
    <property type="term" value="P:mitotic cell cycle"/>
    <property type="evidence" value="ECO:0007669"/>
    <property type="project" value="TreeGrafter"/>
</dbReference>
<name>A0A0A8L0V2_9SACH</name>